<organism evidence="2 3">
    <name type="scientific">Caballeronia pedi</name>
    <dbReference type="NCBI Taxonomy" id="1777141"/>
    <lineage>
        <taxon>Bacteria</taxon>
        <taxon>Pseudomonadati</taxon>
        <taxon>Pseudomonadota</taxon>
        <taxon>Betaproteobacteria</taxon>
        <taxon>Burkholderiales</taxon>
        <taxon>Burkholderiaceae</taxon>
        <taxon>Caballeronia</taxon>
    </lineage>
</organism>
<dbReference type="Proteomes" id="UP000054911">
    <property type="component" value="Unassembled WGS sequence"/>
</dbReference>
<evidence type="ECO:0000259" key="1">
    <source>
        <dbReference type="Pfam" id="PF24703"/>
    </source>
</evidence>
<reference evidence="2" key="1">
    <citation type="submission" date="2016-01" db="EMBL/GenBank/DDBJ databases">
        <authorList>
            <person name="Peeters C."/>
        </authorList>
    </citation>
    <scope>NUCLEOTIDE SEQUENCE [LARGE SCALE GENOMIC DNA]</scope>
    <source>
        <strain evidence="2">LMG 29323</strain>
    </source>
</reference>
<sequence>MFDRIFPVTDVDKRAACSDMSLDQILGLHLPNDTALILRTCREDMSSSNGFVWPDVGETAQALDWAPTRRCGGGLHGWLYGHGNYYARSDHHGHWPLDSTTKWLVVEVQTDDIIVLDGKCKFSRGEVVFVGGMKEATDFLIVHEPRALSGPVIGAHLTVGQGQTATVGALGSATTGDYGAATAGDFGSAYAGNHGNAVAGMRGTATVGFKGSATAGDYGFVTAGDFSQARVGDFARATVGDGGTAISGLSSIAESGLAGTAAAGESGQIRIRYWDPITYRYRTKVGYVGEDGLQPNVLYKLDGNFRFSTV</sequence>
<feature type="domain" description="DUF7666" evidence="1">
    <location>
        <begin position="36"/>
        <end position="130"/>
    </location>
</feature>
<evidence type="ECO:0000313" key="2">
    <source>
        <dbReference type="EMBL" id="SAK69717.1"/>
    </source>
</evidence>
<accession>A0A158BK56</accession>
<keyword evidence="3" id="KW-1185">Reference proteome</keyword>
<dbReference type="Pfam" id="PF24703">
    <property type="entry name" value="DUF7666"/>
    <property type="match status" value="1"/>
</dbReference>
<name>A0A158BK56_9BURK</name>
<proteinExistence type="predicted"/>
<protein>
    <submittedName>
        <fullName evidence="2">Ice nucleation protein</fullName>
    </submittedName>
</protein>
<evidence type="ECO:0000313" key="3">
    <source>
        <dbReference type="Proteomes" id="UP000054911"/>
    </source>
</evidence>
<dbReference type="EMBL" id="FCOE02000010">
    <property type="protein sequence ID" value="SAK69717.1"/>
    <property type="molecule type" value="Genomic_DNA"/>
</dbReference>
<comment type="caution">
    <text evidence="2">The sequence shown here is derived from an EMBL/GenBank/DDBJ whole genome shotgun (WGS) entry which is preliminary data.</text>
</comment>
<gene>
    <name evidence="2" type="primary">inaZ</name>
    <name evidence="2" type="ORF">AWB80_03598</name>
</gene>
<dbReference type="AlphaFoldDB" id="A0A158BK56"/>
<dbReference type="InterPro" id="IPR056083">
    <property type="entry name" value="DUF7666"/>
</dbReference>